<organism evidence="8 9">
    <name type="scientific">Comamonas testosteroni</name>
    <name type="common">Pseudomonas testosteroni</name>
    <dbReference type="NCBI Taxonomy" id="285"/>
    <lineage>
        <taxon>Bacteria</taxon>
        <taxon>Pseudomonadati</taxon>
        <taxon>Pseudomonadota</taxon>
        <taxon>Betaproteobacteria</taxon>
        <taxon>Burkholderiales</taxon>
        <taxon>Comamonadaceae</taxon>
        <taxon>Comamonas</taxon>
    </lineage>
</organism>
<feature type="transmembrane region" description="Helical" evidence="5">
    <location>
        <begin position="64"/>
        <end position="84"/>
    </location>
</feature>
<evidence type="ECO:0000256" key="2">
    <source>
        <dbReference type="ARBA" id="ARBA00022481"/>
    </source>
</evidence>
<feature type="transmembrane region" description="Helical" evidence="5">
    <location>
        <begin position="12"/>
        <end position="35"/>
    </location>
</feature>
<dbReference type="AlphaFoldDB" id="A0A373FS36"/>
<name>A0A373FS36_COMTE</name>
<protein>
    <submittedName>
        <fullName evidence="8">Methyl-accepting chemotaxis protein</fullName>
    </submittedName>
</protein>
<keyword evidence="5" id="KW-0472">Membrane</keyword>
<evidence type="ECO:0000259" key="6">
    <source>
        <dbReference type="PROSITE" id="PS50111"/>
    </source>
</evidence>
<evidence type="ECO:0000256" key="3">
    <source>
        <dbReference type="ARBA" id="ARBA00029447"/>
    </source>
</evidence>
<dbReference type="CDD" id="cd11386">
    <property type="entry name" value="MCP_signal"/>
    <property type="match status" value="1"/>
</dbReference>
<evidence type="ECO:0000256" key="1">
    <source>
        <dbReference type="ARBA" id="ARBA00004370"/>
    </source>
</evidence>
<dbReference type="Proteomes" id="UP000261948">
    <property type="component" value="Unassembled WGS sequence"/>
</dbReference>
<dbReference type="Pfam" id="PF00015">
    <property type="entry name" value="MCPsignal"/>
    <property type="match status" value="1"/>
</dbReference>
<dbReference type="Gene3D" id="1.10.287.950">
    <property type="entry name" value="Methyl-accepting chemotaxis protein"/>
    <property type="match status" value="1"/>
</dbReference>
<evidence type="ECO:0000259" key="7">
    <source>
        <dbReference type="PROSITE" id="PS50885"/>
    </source>
</evidence>
<dbReference type="SMART" id="SM00283">
    <property type="entry name" value="MA"/>
    <property type="match status" value="1"/>
</dbReference>
<evidence type="ECO:0000313" key="9">
    <source>
        <dbReference type="Proteomes" id="UP000261948"/>
    </source>
</evidence>
<keyword evidence="4" id="KW-0807">Transducer</keyword>
<keyword evidence="5" id="KW-1133">Transmembrane helix</keyword>
<dbReference type="GO" id="GO:0005886">
    <property type="term" value="C:plasma membrane"/>
    <property type="evidence" value="ECO:0007669"/>
    <property type="project" value="TreeGrafter"/>
</dbReference>
<reference evidence="8 9" key="1">
    <citation type="submission" date="2018-08" db="EMBL/GenBank/DDBJ databases">
        <title>Comamonas testosteroni strain SWCO2.</title>
        <authorList>
            <person name="Jiang N."/>
            <person name="Zhang X.Z."/>
        </authorList>
    </citation>
    <scope>NUCLEOTIDE SEQUENCE [LARGE SCALE GENOMIC DNA]</scope>
    <source>
        <strain evidence="8 9">SWCO2</strain>
    </source>
</reference>
<dbReference type="PROSITE" id="PS50885">
    <property type="entry name" value="HAMP"/>
    <property type="match status" value="1"/>
</dbReference>
<dbReference type="EMBL" id="QURR01000002">
    <property type="protein sequence ID" value="RGE46687.1"/>
    <property type="molecule type" value="Genomic_DNA"/>
</dbReference>
<keyword evidence="9" id="KW-1185">Reference proteome</keyword>
<dbReference type="GO" id="GO:0007165">
    <property type="term" value="P:signal transduction"/>
    <property type="evidence" value="ECO:0007669"/>
    <property type="project" value="UniProtKB-KW"/>
</dbReference>
<sequence length="424" mass="44564">MGIFARLPISMRLVIVFGSISLWMMILMTLVLMSFSQLDQGLQAGALTAAQQQDLLAEVRSTRIWVLAIGGFVCALCAFAWFSLRRGIVQPLQQAIVIAETVASGDLSQEFSSDIQGDFGRLLTALGTMEDTLTELVGRIKQSTDAITVSASEIDAGNDNLSSRTQAQVSALTETAASMEQLTATVRQNAERAHSASSLAVTASAKAERGGEVVGQVVHTMDEISGSSRKIVDIIQVIEGIAFQTNILALNAAVEAARAGEQGRGFAVVASEVRSLAQRSGEAAKQIKELITASVNQVQSGAGLVSQAGSTMQDIMQTAGQVSSLLGEISQALQEQSEGIAHVNTAVAHMDSTNQENAALVLQAAQTAGELNARTQDLQHAVGAFKLDDETPPALAPAAMAAPRSAALVQAAQSRQKALEFEPY</sequence>
<keyword evidence="2" id="KW-0488">Methylation</keyword>
<dbReference type="GO" id="GO:0006935">
    <property type="term" value="P:chemotaxis"/>
    <property type="evidence" value="ECO:0007669"/>
    <property type="project" value="TreeGrafter"/>
</dbReference>
<dbReference type="GO" id="GO:0004888">
    <property type="term" value="F:transmembrane signaling receptor activity"/>
    <property type="evidence" value="ECO:0007669"/>
    <property type="project" value="TreeGrafter"/>
</dbReference>
<feature type="domain" description="HAMP" evidence="7">
    <location>
        <begin position="86"/>
        <end position="138"/>
    </location>
</feature>
<dbReference type="InterPro" id="IPR051310">
    <property type="entry name" value="MCP_chemotaxis"/>
</dbReference>
<keyword evidence="5" id="KW-0812">Transmembrane</keyword>
<dbReference type="PANTHER" id="PTHR43531:SF14">
    <property type="entry name" value="METHYL-ACCEPTING CHEMOTAXIS PROTEIN I-RELATED"/>
    <property type="match status" value="1"/>
</dbReference>
<comment type="subcellular location">
    <subcellularLocation>
        <location evidence="1">Membrane</location>
    </subcellularLocation>
</comment>
<accession>A0A373FS36</accession>
<proteinExistence type="inferred from homology"/>
<comment type="caution">
    <text evidence="8">The sequence shown here is derived from an EMBL/GenBank/DDBJ whole genome shotgun (WGS) entry which is preliminary data.</text>
</comment>
<dbReference type="PANTHER" id="PTHR43531">
    <property type="entry name" value="PROTEIN ICFG"/>
    <property type="match status" value="1"/>
</dbReference>
<evidence type="ECO:0000313" key="8">
    <source>
        <dbReference type="EMBL" id="RGE46687.1"/>
    </source>
</evidence>
<evidence type="ECO:0000256" key="4">
    <source>
        <dbReference type="PROSITE-ProRule" id="PRU00284"/>
    </source>
</evidence>
<dbReference type="SMART" id="SM00304">
    <property type="entry name" value="HAMP"/>
    <property type="match status" value="1"/>
</dbReference>
<dbReference type="SUPFAM" id="SSF58104">
    <property type="entry name" value="Methyl-accepting chemotaxis protein (MCP) signaling domain"/>
    <property type="match status" value="1"/>
</dbReference>
<evidence type="ECO:0000256" key="5">
    <source>
        <dbReference type="SAM" id="Phobius"/>
    </source>
</evidence>
<dbReference type="FunFam" id="1.10.287.950:FF:000001">
    <property type="entry name" value="Methyl-accepting chemotaxis sensory transducer"/>
    <property type="match status" value="1"/>
</dbReference>
<dbReference type="PROSITE" id="PS50111">
    <property type="entry name" value="CHEMOTAXIS_TRANSDUC_2"/>
    <property type="match status" value="1"/>
</dbReference>
<dbReference type="InterPro" id="IPR003660">
    <property type="entry name" value="HAMP_dom"/>
</dbReference>
<feature type="domain" description="Methyl-accepting transducer" evidence="6">
    <location>
        <begin position="143"/>
        <end position="372"/>
    </location>
</feature>
<comment type="similarity">
    <text evidence="3">Belongs to the methyl-accepting chemotaxis (MCP) protein family.</text>
</comment>
<dbReference type="InterPro" id="IPR004089">
    <property type="entry name" value="MCPsignal_dom"/>
</dbReference>
<dbReference type="OrthoDB" id="8791258at2"/>
<gene>
    <name evidence="8" type="ORF">DZC30_02630</name>
</gene>